<sequence length="135" mass="14962">MATLAVLAAIAILGGLAWRIWAVHNGRRKAIEALTLECPGLDDRLDGRDTTLLFSSADEMVGIASHRITRLLPFSIIRKWRTEPVYNSADKRVGWNFIIETADTAEPIWTVRMKSGAGNAVPNFWMAKFSAHLNG</sequence>
<dbReference type="Proteomes" id="UP000184387">
    <property type="component" value="Unassembled WGS sequence"/>
</dbReference>
<dbReference type="RefSeq" id="WP_073134639.1">
    <property type="nucleotide sequence ID" value="NZ_FQZF01000011.1"/>
</dbReference>
<proteinExistence type="predicted"/>
<gene>
    <name evidence="1" type="ORF">SAMN02745194_02188</name>
</gene>
<dbReference type="EMBL" id="FQZF01000011">
    <property type="protein sequence ID" value="SHJ28656.1"/>
    <property type="molecule type" value="Genomic_DNA"/>
</dbReference>
<organism evidence="1 2">
    <name type="scientific">Muricoccus roseus</name>
    <dbReference type="NCBI Taxonomy" id="198092"/>
    <lineage>
        <taxon>Bacteria</taxon>
        <taxon>Pseudomonadati</taxon>
        <taxon>Pseudomonadota</taxon>
        <taxon>Alphaproteobacteria</taxon>
        <taxon>Acetobacterales</taxon>
        <taxon>Roseomonadaceae</taxon>
        <taxon>Muricoccus</taxon>
    </lineage>
</organism>
<keyword evidence="2" id="KW-1185">Reference proteome</keyword>
<evidence type="ECO:0000313" key="1">
    <source>
        <dbReference type="EMBL" id="SHJ28656.1"/>
    </source>
</evidence>
<name>A0A1M6I2H0_9PROT</name>
<protein>
    <recommendedName>
        <fullName evidence="3">DUF2550 family protein</fullName>
    </recommendedName>
</protein>
<dbReference type="OrthoDB" id="7273228at2"/>
<dbReference type="AlphaFoldDB" id="A0A1M6I2H0"/>
<evidence type="ECO:0000313" key="2">
    <source>
        <dbReference type="Proteomes" id="UP000184387"/>
    </source>
</evidence>
<accession>A0A1M6I2H0</accession>
<evidence type="ECO:0008006" key="3">
    <source>
        <dbReference type="Google" id="ProtNLM"/>
    </source>
</evidence>
<reference evidence="1 2" key="1">
    <citation type="submission" date="2016-11" db="EMBL/GenBank/DDBJ databases">
        <authorList>
            <person name="Jaros S."/>
            <person name="Januszkiewicz K."/>
            <person name="Wedrychowicz H."/>
        </authorList>
    </citation>
    <scope>NUCLEOTIDE SEQUENCE [LARGE SCALE GENOMIC DNA]</scope>
    <source>
        <strain evidence="1 2">DSM 14916</strain>
    </source>
</reference>